<dbReference type="RefSeq" id="WP_380537481.1">
    <property type="nucleotide sequence ID" value="NZ_JBHFAB010000013.1"/>
</dbReference>
<protein>
    <submittedName>
        <fullName evidence="2">Uncharacterized protein</fullName>
    </submittedName>
</protein>
<gene>
    <name evidence="2" type="ORF">ACEZDE_18905</name>
</gene>
<evidence type="ECO:0000313" key="2">
    <source>
        <dbReference type="EMBL" id="MFC1418685.1"/>
    </source>
</evidence>
<comment type="caution">
    <text evidence="2">The sequence shown here is derived from an EMBL/GenBank/DDBJ whole genome shotgun (WGS) entry which is preliminary data.</text>
</comment>
<organism evidence="2 3">
    <name type="scientific">Streptacidiphilus cavernicola</name>
    <dbReference type="NCBI Taxonomy" id="3342716"/>
    <lineage>
        <taxon>Bacteria</taxon>
        <taxon>Bacillati</taxon>
        <taxon>Actinomycetota</taxon>
        <taxon>Actinomycetes</taxon>
        <taxon>Kitasatosporales</taxon>
        <taxon>Streptomycetaceae</taxon>
        <taxon>Streptacidiphilus</taxon>
    </lineage>
</organism>
<sequence>MSGGPDNSFATRALERIEQLTDAVLAEQIDRYAWICATRRRGHARFRAHARLYLAALRAERARRDRDRDGDRAHCQQGSGRAGSPLASRKLSDLRKLASPHTDS</sequence>
<accession>A0ABV6VY85</accession>
<dbReference type="Proteomes" id="UP001592531">
    <property type="component" value="Unassembled WGS sequence"/>
</dbReference>
<proteinExistence type="predicted"/>
<feature type="compositionally biased region" description="Basic and acidic residues" evidence="1">
    <location>
        <begin position="62"/>
        <end position="74"/>
    </location>
</feature>
<feature type="region of interest" description="Disordered" evidence="1">
    <location>
        <begin position="62"/>
        <end position="104"/>
    </location>
</feature>
<evidence type="ECO:0000313" key="3">
    <source>
        <dbReference type="Proteomes" id="UP001592531"/>
    </source>
</evidence>
<feature type="compositionally biased region" description="Basic and acidic residues" evidence="1">
    <location>
        <begin position="90"/>
        <end position="104"/>
    </location>
</feature>
<keyword evidence="3" id="KW-1185">Reference proteome</keyword>
<dbReference type="EMBL" id="JBHFAB010000013">
    <property type="protein sequence ID" value="MFC1418685.1"/>
    <property type="molecule type" value="Genomic_DNA"/>
</dbReference>
<reference evidence="2 3" key="1">
    <citation type="submission" date="2024-09" db="EMBL/GenBank/DDBJ databases">
        <authorList>
            <person name="Lee S.D."/>
        </authorList>
    </citation>
    <scope>NUCLEOTIDE SEQUENCE [LARGE SCALE GENOMIC DNA]</scope>
    <source>
        <strain evidence="2 3">N8-3</strain>
    </source>
</reference>
<name>A0ABV6VY85_9ACTN</name>
<evidence type="ECO:0000256" key="1">
    <source>
        <dbReference type="SAM" id="MobiDB-lite"/>
    </source>
</evidence>